<accession>A0A2U3KRM2</accession>
<evidence type="ECO:0000313" key="4">
    <source>
        <dbReference type="Proteomes" id="UP000238701"/>
    </source>
</evidence>
<organism evidence="3 4">
    <name type="scientific">Candidatus Sulfotelmatobacter kueseliae</name>
    <dbReference type="NCBI Taxonomy" id="2042962"/>
    <lineage>
        <taxon>Bacteria</taxon>
        <taxon>Pseudomonadati</taxon>
        <taxon>Acidobacteriota</taxon>
        <taxon>Terriglobia</taxon>
        <taxon>Terriglobales</taxon>
        <taxon>Candidatus Korobacteraceae</taxon>
        <taxon>Candidatus Sulfotelmatobacter</taxon>
    </lineage>
</organism>
<dbReference type="InterPro" id="IPR018389">
    <property type="entry name" value="DctP_fam"/>
</dbReference>
<dbReference type="EMBL" id="OMOD01000138">
    <property type="protein sequence ID" value="SPF42318.1"/>
    <property type="molecule type" value="Genomic_DNA"/>
</dbReference>
<dbReference type="OrthoDB" id="9794826at2"/>
<name>A0A2U3KRM2_9BACT</name>
<dbReference type="Pfam" id="PF03480">
    <property type="entry name" value="DctP"/>
    <property type="match status" value="1"/>
</dbReference>
<dbReference type="NCBIfam" id="NF037995">
    <property type="entry name" value="TRAP_S1"/>
    <property type="match status" value="1"/>
</dbReference>
<sequence>MRISMDRRKSKTSGKVILAAALLAAGFAPNISAQAPCKPSRRIRLATLIPSGTSYHHALQELAAKWKQASNCDIELTIYPDGTMGGEDEIVRRMRVGQLQAALLTVAGISEIDPSVGALQKMPLVYRSLEEAAYVRAKLAPDLDRRLAEKGFVVLFWADAGWVRLFSRAPGIVPQDFKKMKIFVTAGDVSQSELYKSAGFNPVLLEWSDALTSLQTGMIDAVPTIPLHALSNQFYLSTHHMLALNWLPLVGGLIVTKKSWDALQPAEREAMLKSAADCGQEFQLLGRQETQESLEAMQKRGLQVHPVSQEAEEEWQRFSEGIYSKIRGNIVPADMFDEVVQVLHDYRGTQGVTRK</sequence>
<evidence type="ECO:0000256" key="1">
    <source>
        <dbReference type="ARBA" id="ARBA00022729"/>
    </source>
</evidence>
<gene>
    <name evidence="3" type="ORF">SBA1_440016</name>
</gene>
<keyword evidence="1 2" id="KW-0732">Signal</keyword>
<dbReference type="PANTHER" id="PTHR33376:SF5">
    <property type="entry name" value="EXTRACYTOPLASMIC SOLUTE RECEPTOR PROTEIN"/>
    <property type="match status" value="1"/>
</dbReference>
<dbReference type="Gene3D" id="3.40.190.170">
    <property type="entry name" value="Bacterial extracellular solute-binding protein, family 7"/>
    <property type="match status" value="1"/>
</dbReference>
<dbReference type="Proteomes" id="UP000238701">
    <property type="component" value="Unassembled WGS sequence"/>
</dbReference>
<evidence type="ECO:0000256" key="2">
    <source>
        <dbReference type="SAM" id="SignalP"/>
    </source>
</evidence>
<dbReference type="GO" id="GO:0055085">
    <property type="term" value="P:transmembrane transport"/>
    <property type="evidence" value="ECO:0007669"/>
    <property type="project" value="InterPro"/>
</dbReference>
<dbReference type="InterPro" id="IPR038404">
    <property type="entry name" value="TRAP_DctP_sf"/>
</dbReference>
<dbReference type="AlphaFoldDB" id="A0A2U3KRM2"/>
<feature type="chain" id="PRO_5015763160" evidence="2">
    <location>
        <begin position="34"/>
        <end position="355"/>
    </location>
</feature>
<feature type="signal peptide" evidence="2">
    <location>
        <begin position="1"/>
        <end position="33"/>
    </location>
</feature>
<protein>
    <submittedName>
        <fullName evidence="3">TRAP dicarboxylate transporter-DctP subunit</fullName>
    </submittedName>
</protein>
<dbReference type="CDD" id="cd13670">
    <property type="entry name" value="PBP2_TRAP_Tp0957_like"/>
    <property type="match status" value="1"/>
</dbReference>
<reference evidence="4" key="1">
    <citation type="submission" date="2018-02" db="EMBL/GenBank/DDBJ databases">
        <authorList>
            <person name="Hausmann B."/>
        </authorList>
    </citation>
    <scope>NUCLEOTIDE SEQUENCE [LARGE SCALE GENOMIC DNA]</scope>
    <source>
        <strain evidence="4">Peat soil MAG SbA1</strain>
    </source>
</reference>
<dbReference type="PANTHER" id="PTHR33376">
    <property type="match status" value="1"/>
</dbReference>
<proteinExistence type="predicted"/>
<evidence type="ECO:0000313" key="3">
    <source>
        <dbReference type="EMBL" id="SPF42318.1"/>
    </source>
</evidence>